<dbReference type="GO" id="GO:0004674">
    <property type="term" value="F:protein serine/threonine kinase activity"/>
    <property type="evidence" value="ECO:0007669"/>
    <property type="project" value="UniProtKB-KW"/>
</dbReference>
<dbReference type="InterPro" id="IPR005177">
    <property type="entry name" value="Kinase-pyrophosphorylase"/>
</dbReference>
<dbReference type="PANTHER" id="PTHR31756:SF3">
    <property type="entry name" value="PYRUVATE, PHOSPHATE DIKINASE REGULATORY PROTEIN 1, CHLOROPLASTIC"/>
    <property type="match status" value="1"/>
</dbReference>
<evidence type="ECO:0000313" key="5">
    <source>
        <dbReference type="EMBL" id="HJF45848.1"/>
    </source>
</evidence>
<dbReference type="AlphaFoldDB" id="A0A921KLY7"/>
<organism evidence="5 6">
    <name type="scientific">Thermophilibacter provencensis</name>
    <dbReference type="NCBI Taxonomy" id="1852386"/>
    <lineage>
        <taxon>Bacteria</taxon>
        <taxon>Bacillati</taxon>
        <taxon>Actinomycetota</taxon>
        <taxon>Coriobacteriia</taxon>
        <taxon>Coriobacteriales</taxon>
        <taxon>Atopobiaceae</taxon>
        <taxon>Thermophilibacter</taxon>
    </lineage>
</organism>
<keyword evidence="4 5" id="KW-0418">Kinase</keyword>
<dbReference type="OrthoDB" id="3171473at2"/>
<reference evidence="5" key="2">
    <citation type="submission" date="2021-09" db="EMBL/GenBank/DDBJ databases">
        <authorList>
            <person name="Gilroy R."/>
        </authorList>
    </citation>
    <scope>NUCLEOTIDE SEQUENCE</scope>
    <source>
        <strain evidence="5">CHK124-7917</strain>
    </source>
</reference>
<comment type="caution">
    <text evidence="5">The sequence shown here is derived from an EMBL/GenBank/DDBJ whole genome shotgun (WGS) entry which is preliminary data.</text>
</comment>
<evidence type="ECO:0000313" key="6">
    <source>
        <dbReference type="Proteomes" id="UP000697330"/>
    </source>
</evidence>
<evidence type="ECO:0000256" key="4">
    <source>
        <dbReference type="ARBA" id="ARBA00022777"/>
    </source>
</evidence>
<dbReference type="Proteomes" id="UP000697330">
    <property type="component" value="Unassembled WGS sequence"/>
</dbReference>
<dbReference type="RefSeq" id="WP_083662271.1">
    <property type="nucleotide sequence ID" value="NZ_CALUGK010000024.1"/>
</dbReference>
<protein>
    <submittedName>
        <fullName evidence="5">Kinase/pyrophosphorylase</fullName>
    </submittedName>
</protein>
<sequence length="133" mass="14572">MTKLDLDDDIFGQVVPLIFVLSDARGETANTVVMAAAAQFGDGSVDIERLSNVKDVDTVRAFLDENYDESRPCAVFHTFANGTLRREIRRELDRRGIPSIDLLGPAVTVISTLTGEEPTREIGAIYKEESAAN</sequence>
<evidence type="ECO:0000256" key="3">
    <source>
        <dbReference type="ARBA" id="ARBA00022741"/>
    </source>
</evidence>
<evidence type="ECO:0000256" key="2">
    <source>
        <dbReference type="ARBA" id="ARBA00022679"/>
    </source>
</evidence>
<proteinExistence type="predicted"/>
<accession>A0A921KLY7</accession>
<dbReference type="Pfam" id="PF03618">
    <property type="entry name" value="Kinase-PPPase"/>
    <property type="match status" value="1"/>
</dbReference>
<keyword evidence="1" id="KW-0723">Serine/threonine-protein kinase</keyword>
<evidence type="ECO:0000256" key="1">
    <source>
        <dbReference type="ARBA" id="ARBA00022527"/>
    </source>
</evidence>
<dbReference type="EMBL" id="DYWQ01000135">
    <property type="protein sequence ID" value="HJF45848.1"/>
    <property type="molecule type" value="Genomic_DNA"/>
</dbReference>
<name>A0A921KLY7_9ACTN</name>
<dbReference type="GO" id="GO:0005524">
    <property type="term" value="F:ATP binding"/>
    <property type="evidence" value="ECO:0007669"/>
    <property type="project" value="InterPro"/>
</dbReference>
<gene>
    <name evidence="5" type="ORF">K8U72_08735</name>
</gene>
<keyword evidence="2" id="KW-0808">Transferase</keyword>
<keyword evidence="3" id="KW-0547">Nucleotide-binding</keyword>
<dbReference type="PANTHER" id="PTHR31756">
    <property type="entry name" value="PYRUVATE, PHOSPHATE DIKINASE REGULATORY PROTEIN 1, CHLOROPLASTIC"/>
    <property type="match status" value="1"/>
</dbReference>
<reference evidence="5" key="1">
    <citation type="journal article" date="2021" name="PeerJ">
        <title>Extensive microbial diversity within the chicken gut microbiome revealed by metagenomics and culture.</title>
        <authorList>
            <person name="Gilroy R."/>
            <person name="Ravi A."/>
            <person name="Getino M."/>
            <person name="Pursley I."/>
            <person name="Horton D.L."/>
            <person name="Alikhan N.F."/>
            <person name="Baker D."/>
            <person name="Gharbi K."/>
            <person name="Hall N."/>
            <person name="Watson M."/>
            <person name="Adriaenssens E.M."/>
            <person name="Foster-Nyarko E."/>
            <person name="Jarju S."/>
            <person name="Secka A."/>
            <person name="Antonio M."/>
            <person name="Oren A."/>
            <person name="Chaudhuri R.R."/>
            <person name="La Ragione R."/>
            <person name="Hildebrand F."/>
            <person name="Pallen M.J."/>
        </authorList>
    </citation>
    <scope>NUCLEOTIDE SEQUENCE</scope>
    <source>
        <strain evidence="5">CHK124-7917</strain>
    </source>
</reference>